<evidence type="ECO:0000313" key="4">
    <source>
        <dbReference type="Proteomes" id="UP000243515"/>
    </source>
</evidence>
<dbReference type="PANTHER" id="PTHR47842">
    <property type="entry name" value="EXPRESSED PROTEIN"/>
    <property type="match status" value="1"/>
</dbReference>
<proteinExistence type="predicted"/>
<evidence type="ECO:0000313" key="3">
    <source>
        <dbReference type="EMBL" id="OXV09405.1"/>
    </source>
</evidence>
<gene>
    <name evidence="3" type="ORF">Egran_02833</name>
</gene>
<evidence type="ECO:0000259" key="2">
    <source>
        <dbReference type="Pfam" id="PF12697"/>
    </source>
</evidence>
<keyword evidence="4" id="KW-1185">Reference proteome</keyword>
<accession>A0A232LZ11</accession>
<dbReference type="SUPFAM" id="SSF53474">
    <property type="entry name" value="alpha/beta-Hydrolases"/>
    <property type="match status" value="1"/>
</dbReference>
<organism evidence="3 4">
    <name type="scientific">Elaphomyces granulatus</name>
    <dbReference type="NCBI Taxonomy" id="519963"/>
    <lineage>
        <taxon>Eukaryota</taxon>
        <taxon>Fungi</taxon>
        <taxon>Dikarya</taxon>
        <taxon>Ascomycota</taxon>
        <taxon>Pezizomycotina</taxon>
        <taxon>Eurotiomycetes</taxon>
        <taxon>Eurotiomycetidae</taxon>
        <taxon>Eurotiales</taxon>
        <taxon>Elaphomycetaceae</taxon>
        <taxon>Elaphomyces</taxon>
    </lineage>
</organism>
<name>A0A232LZ11_9EURO</name>
<protein>
    <recommendedName>
        <fullName evidence="2">AB hydrolase-1 domain-containing protein</fullName>
    </recommendedName>
</protein>
<dbReference type="Proteomes" id="UP000243515">
    <property type="component" value="Unassembled WGS sequence"/>
</dbReference>
<dbReference type="OrthoDB" id="442243at2759"/>
<dbReference type="AlphaFoldDB" id="A0A232LZ11"/>
<dbReference type="Gene3D" id="3.40.50.1820">
    <property type="entry name" value="alpha/beta hydrolase"/>
    <property type="match status" value="1"/>
</dbReference>
<comment type="caution">
    <text evidence="3">The sequence shown here is derived from an EMBL/GenBank/DDBJ whole genome shotgun (WGS) entry which is preliminary data.</text>
</comment>
<sequence>MKKTLLLVFIHGFKGDDDTFGSFPEHLRALVSHALPNINVVALTYPKYETKGDLKECVARFREWLQDKVIDLEVANETPSPTIDPSVHTILIGHSMGGMVGAETLLLLASEQLLPSLNTSENSDPTSKPSQAADSTFSMFPHVQALLAFDTPFLGIAPGVVSHGVEEHYKTTTTAYSTFSEVAGLFGIKGTNNAATTAADASVSANRASTTLSLPAPTGGTAADAAATPSWQRWGKYAMFAGAAGAVAAGGAAALYSQRDRFTAGWSWVTSHLEFVGCLARSEELRTRVLSVSNLQEGRGIGSANFYTCLDPSVSSASDSPGSSPLSLRIPRAKCRTFCYLPDETDGGITATQSGLRWVKALNPKASDEIRAHMNMFYPKENPSFYSLAHNACDIIVEWVDESWYASSTLNQNESGSNRKDSVKGGKLHQPGSENDFMEADDVVVVD</sequence>
<feature type="domain" description="AB hydrolase-1" evidence="2">
    <location>
        <begin position="7"/>
        <end position="145"/>
    </location>
</feature>
<reference evidence="3 4" key="1">
    <citation type="journal article" date="2015" name="Environ. Microbiol.">
        <title>Metagenome sequence of Elaphomyces granulatus from sporocarp tissue reveals Ascomycota ectomycorrhizal fingerprints of genome expansion and a Proteobacteria-rich microbiome.</title>
        <authorList>
            <person name="Quandt C.A."/>
            <person name="Kohler A."/>
            <person name="Hesse C.N."/>
            <person name="Sharpton T.J."/>
            <person name="Martin F."/>
            <person name="Spatafora J.W."/>
        </authorList>
    </citation>
    <scope>NUCLEOTIDE SEQUENCE [LARGE SCALE GENOMIC DNA]</scope>
    <source>
        <strain evidence="3 4">OSC145934</strain>
    </source>
</reference>
<evidence type="ECO:0000256" key="1">
    <source>
        <dbReference type="SAM" id="MobiDB-lite"/>
    </source>
</evidence>
<dbReference type="Pfam" id="PF12697">
    <property type="entry name" value="Abhydrolase_6"/>
    <property type="match status" value="1"/>
</dbReference>
<dbReference type="InterPro" id="IPR000073">
    <property type="entry name" value="AB_hydrolase_1"/>
</dbReference>
<feature type="region of interest" description="Disordered" evidence="1">
    <location>
        <begin position="410"/>
        <end position="441"/>
    </location>
</feature>
<dbReference type="PANTHER" id="PTHR47842:SF1">
    <property type="entry name" value="DUF676 DOMAIN-CONTAINING PROTEIN"/>
    <property type="match status" value="1"/>
</dbReference>
<dbReference type="InterPro" id="IPR029058">
    <property type="entry name" value="AB_hydrolase_fold"/>
</dbReference>
<dbReference type="EMBL" id="NPHW01003562">
    <property type="protein sequence ID" value="OXV09405.1"/>
    <property type="molecule type" value="Genomic_DNA"/>
</dbReference>